<feature type="signal peptide" evidence="2">
    <location>
        <begin position="1"/>
        <end position="16"/>
    </location>
</feature>
<feature type="compositionally biased region" description="Acidic residues" evidence="1">
    <location>
        <begin position="81"/>
        <end position="96"/>
    </location>
</feature>
<accession>A0A8H6A0N2</accession>
<sequence>MKIFSILLLFVTFVASVPTPKPNDAIDISNLYKKREAATPLQTCNWATECSPGYLCCGGYCQNVYDCRRVPPKQPPQQLPEEPDQDEDGEDTPETLEEPKLNKRRYRSPKNEPDEKPAIKPSEETDQSCTHAWECGVTGEHQWACCNGKCLKWYPGPTPWIRPKCMKIMRRR</sequence>
<proteinExistence type="predicted"/>
<comment type="caution">
    <text evidence="3">The sequence shown here is derived from an EMBL/GenBank/DDBJ whole genome shotgun (WGS) entry which is preliminary data.</text>
</comment>
<evidence type="ECO:0000313" key="3">
    <source>
        <dbReference type="EMBL" id="KAF5858717.1"/>
    </source>
</evidence>
<evidence type="ECO:0000256" key="2">
    <source>
        <dbReference type="SAM" id="SignalP"/>
    </source>
</evidence>
<reference evidence="3 4" key="1">
    <citation type="submission" date="2019-04" db="EMBL/GenBank/DDBJ databases">
        <title>Aspergillus burnettii sp. nov., novel species from soil in southeast Queensland.</title>
        <authorList>
            <person name="Gilchrist C.L.M."/>
            <person name="Pitt J.I."/>
            <person name="Lange L."/>
            <person name="Lacey H.J."/>
            <person name="Vuong D."/>
            <person name="Midgley D.J."/>
            <person name="Greenfield P."/>
            <person name="Bradbury M."/>
            <person name="Lacey E."/>
            <person name="Busk P.K."/>
            <person name="Pilgaard B."/>
            <person name="Chooi Y.H."/>
            <person name="Piggott A.M."/>
        </authorList>
    </citation>
    <scope>NUCLEOTIDE SEQUENCE [LARGE SCALE GENOMIC DNA]</scope>
    <source>
        <strain evidence="3 4">FRR 5400</strain>
    </source>
</reference>
<organism evidence="3 4">
    <name type="scientific">Petromyces alliaceus</name>
    <name type="common">Aspergillus alliaceus</name>
    <dbReference type="NCBI Taxonomy" id="209559"/>
    <lineage>
        <taxon>Eukaryota</taxon>
        <taxon>Fungi</taxon>
        <taxon>Dikarya</taxon>
        <taxon>Ascomycota</taxon>
        <taxon>Pezizomycotina</taxon>
        <taxon>Eurotiomycetes</taxon>
        <taxon>Eurotiomycetidae</taxon>
        <taxon>Eurotiales</taxon>
        <taxon>Aspergillaceae</taxon>
        <taxon>Aspergillus</taxon>
        <taxon>Aspergillus subgen. Circumdati</taxon>
    </lineage>
</organism>
<feature type="compositionally biased region" description="Basic and acidic residues" evidence="1">
    <location>
        <begin position="109"/>
        <end position="123"/>
    </location>
</feature>
<evidence type="ECO:0000313" key="4">
    <source>
        <dbReference type="Proteomes" id="UP000541154"/>
    </source>
</evidence>
<evidence type="ECO:0000256" key="1">
    <source>
        <dbReference type="SAM" id="MobiDB-lite"/>
    </source>
</evidence>
<dbReference type="Proteomes" id="UP000541154">
    <property type="component" value="Unassembled WGS sequence"/>
</dbReference>
<name>A0A8H6A0N2_PETAA</name>
<feature type="chain" id="PRO_5034038882" evidence="2">
    <location>
        <begin position="17"/>
        <end position="172"/>
    </location>
</feature>
<feature type="region of interest" description="Disordered" evidence="1">
    <location>
        <begin position="72"/>
        <end position="123"/>
    </location>
</feature>
<protein>
    <submittedName>
        <fullName evidence="3">Uncharacterized protein</fullName>
    </submittedName>
</protein>
<dbReference type="AlphaFoldDB" id="A0A8H6A0N2"/>
<keyword evidence="4" id="KW-1185">Reference proteome</keyword>
<keyword evidence="2" id="KW-0732">Signal</keyword>
<dbReference type="EMBL" id="SPNV01000194">
    <property type="protein sequence ID" value="KAF5858717.1"/>
    <property type="molecule type" value="Genomic_DNA"/>
</dbReference>
<gene>
    <name evidence="3" type="ORF">ETB97_003885</name>
</gene>